<dbReference type="Pfam" id="PF00593">
    <property type="entry name" value="TonB_dep_Rec_b-barrel"/>
    <property type="match status" value="1"/>
</dbReference>
<dbReference type="InterPro" id="IPR000531">
    <property type="entry name" value="Beta-barrel_TonB"/>
</dbReference>
<feature type="signal peptide" evidence="12">
    <location>
        <begin position="1"/>
        <end position="21"/>
    </location>
</feature>
<feature type="chain" id="PRO_5036058368" evidence="12">
    <location>
        <begin position="22"/>
        <end position="1077"/>
    </location>
</feature>
<dbReference type="EMBL" id="CABWMV010000027">
    <property type="protein sequence ID" value="VXD07263.1"/>
    <property type="molecule type" value="Genomic_DNA"/>
</dbReference>
<feature type="domain" description="TonB-dependent receptor plug" evidence="14">
    <location>
        <begin position="113"/>
        <end position="236"/>
    </location>
</feature>
<dbReference type="Pfam" id="PF13715">
    <property type="entry name" value="CarbopepD_reg_2"/>
    <property type="match status" value="1"/>
</dbReference>
<comment type="subcellular location">
    <subcellularLocation>
        <location evidence="1 10">Cell outer membrane</location>
        <topology evidence="1 10">Multi-pass membrane protein</topology>
    </subcellularLocation>
</comment>
<dbReference type="Pfam" id="PF07715">
    <property type="entry name" value="Plug"/>
    <property type="match status" value="1"/>
</dbReference>
<dbReference type="RefSeq" id="WP_070565349.1">
    <property type="nucleotide sequence ID" value="NZ_CP068086.1"/>
</dbReference>
<keyword evidence="4 10" id="KW-0812">Transmembrane</keyword>
<dbReference type="EMBL" id="UAUU01000011">
    <property type="protein sequence ID" value="SPZ94329.1"/>
    <property type="molecule type" value="Genomic_DNA"/>
</dbReference>
<sequence>MNKRSIAILASNILVCSALYAQTALKGKVLDQDGKPIPGVSVTIRGGAGTQTGIDGGFSLTYTGGGVLNVTAVGYKSKQFQLNNQTNLSITLESSAENLDEVVVTALGITREKKSLGYAMQEVKAKELTDAGQHSLTGALAGKVAGVQINQFGGAIGSSARISIRGNTSLQANQQPLIVVDGIPITNNSQRSGDNTYTGVDYGSGLNDINPDDIESINVLKGGAAALYGMRAGTGVIMITTKSGKRAENGVQISYDGNFSIDRAANLPKYQNLYGQGSRGDEYSFKKFGGNLSYQDYVTQNSFSYVDGTGNIGVNDNIDESWGPRMDIGLLIPQFNSPVVNGVRQATAWNSHKNNVREFFQTGFSQNHNVSLLSKSDRSSTRASISFRDQKGTVPNTDQKKYTAQLNNEYKVSDKVSYDIMSNFTRTESNNLVTQGYDAANPMNGLIWFGRQVDMQDLKNNWDQKDAQGKYTYYNWNSAYHMNPFYTMHESRNAMKMNRVFGKTSLYYQPFDFLKFEGRVGLDYYNTHMFETTYFNFDNQDGKFNDIKNSNSDFNADFIANFNKQFGDLSLTGILGANYRDYQYETSTLGAKGLNVLGVYTIANKIGDAYTFMDHSKGRSNSVYAQANLGWKDQLYLDLTARNDWSSTLRKSFFYPSASLSWIPTASFEGLKSDYLNFWKMRFNLVKVGNATQPYQNGNYYYAQTDAYNNLAQMYKSMVYAIEGLEPEAITSYEIGTELGLFKDRLHLDLTYYQKINKKQLLPVTTSNVVGFSSIFLNAGEIRSKGIEVQLRGDILKREDGLNWTTTVNFSKDNNKVVELYPELGLKDYRQGWTWGISNMASVGRPWGSLVGPGYDRVKDGPMKGAIKVGSNGLVSTPLDGQVIGNAVPDFLASMRNDFTFKDFRFGFMLDFRKGGDIWSQTMSHGYATGIAEITAADGIRERAIVAGRDVMKNERFAMSDGKGGWVANTIETSAQDWYENGGIAEMYVFDGSFLKLREAYISYNLPKHLYSKIKGIKRANISVTGTNLALLWVHKSNTMRLDPEAGGVSSDSRGVGFEQATVPNSRSIGLKLGFTF</sequence>
<dbReference type="GO" id="GO:0009279">
    <property type="term" value="C:cell outer membrane"/>
    <property type="evidence" value="ECO:0007669"/>
    <property type="project" value="UniProtKB-SubCell"/>
</dbReference>
<evidence type="ECO:0000259" key="14">
    <source>
        <dbReference type="Pfam" id="PF07715"/>
    </source>
</evidence>
<dbReference type="PANTHER" id="PTHR30069:SF29">
    <property type="entry name" value="HEMOGLOBIN AND HEMOGLOBIN-HAPTOGLOBIN-BINDING PROTEIN 1-RELATED"/>
    <property type="match status" value="1"/>
</dbReference>
<dbReference type="InterPro" id="IPR037066">
    <property type="entry name" value="Plug_dom_sf"/>
</dbReference>
<dbReference type="GeneID" id="97180056"/>
<evidence type="ECO:0000256" key="9">
    <source>
        <dbReference type="ARBA" id="ARBA00023237"/>
    </source>
</evidence>
<gene>
    <name evidence="15" type="primary">fepA_9</name>
    <name evidence="15" type="ORF">NCTC11343_05229</name>
    <name evidence="16" type="ORF">SPHINGO8BC_80134</name>
</gene>
<dbReference type="Gene3D" id="2.40.170.20">
    <property type="entry name" value="TonB-dependent receptor, beta-barrel domain"/>
    <property type="match status" value="1"/>
</dbReference>
<dbReference type="NCBIfam" id="TIGR04056">
    <property type="entry name" value="OMP_RagA_SusC"/>
    <property type="match status" value="1"/>
</dbReference>
<keyword evidence="3 10" id="KW-1134">Transmembrane beta strand</keyword>
<dbReference type="SUPFAM" id="SSF49464">
    <property type="entry name" value="Carboxypeptidase regulatory domain-like"/>
    <property type="match status" value="1"/>
</dbReference>
<protein>
    <submittedName>
        <fullName evidence="15">Enterobactin outer-membrane receptor</fullName>
    </submittedName>
    <submittedName>
        <fullName evidence="16">SusC/RagA family TonB-linked outer membrane protein</fullName>
    </submittedName>
</protein>
<dbReference type="PROSITE" id="PS52016">
    <property type="entry name" value="TONB_DEPENDENT_REC_3"/>
    <property type="match status" value="1"/>
</dbReference>
<evidence type="ECO:0000313" key="16">
    <source>
        <dbReference type="EMBL" id="VXD07263.1"/>
    </source>
</evidence>
<evidence type="ECO:0000256" key="11">
    <source>
        <dbReference type="RuleBase" id="RU003357"/>
    </source>
</evidence>
<evidence type="ECO:0000256" key="5">
    <source>
        <dbReference type="ARBA" id="ARBA00022729"/>
    </source>
</evidence>
<keyword evidence="5 12" id="KW-0732">Signal</keyword>
<evidence type="ECO:0000313" key="17">
    <source>
        <dbReference type="Proteomes" id="UP000251241"/>
    </source>
</evidence>
<dbReference type="InterPro" id="IPR036942">
    <property type="entry name" value="Beta-barrel_TonB_sf"/>
</dbReference>
<accession>A0A2X2LMH5</accession>
<dbReference type="PANTHER" id="PTHR30069">
    <property type="entry name" value="TONB-DEPENDENT OUTER MEMBRANE RECEPTOR"/>
    <property type="match status" value="1"/>
</dbReference>
<evidence type="ECO:0000256" key="1">
    <source>
        <dbReference type="ARBA" id="ARBA00004571"/>
    </source>
</evidence>
<dbReference type="GO" id="GO:0044718">
    <property type="term" value="P:siderophore transmembrane transport"/>
    <property type="evidence" value="ECO:0007669"/>
    <property type="project" value="TreeGrafter"/>
</dbReference>
<keyword evidence="9 10" id="KW-0998">Cell outer membrane</keyword>
<dbReference type="InterPro" id="IPR023996">
    <property type="entry name" value="TonB-dep_OMP_SusC/RagA"/>
</dbReference>
<evidence type="ECO:0000256" key="8">
    <source>
        <dbReference type="ARBA" id="ARBA00023170"/>
    </source>
</evidence>
<evidence type="ECO:0000256" key="3">
    <source>
        <dbReference type="ARBA" id="ARBA00022452"/>
    </source>
</evidence>
<evidence type="ECO:0000256" key="2">
    <source>
        <dbReference type="ARBA" id="ARBA00022448"/>
    </source>
</evidence>
<reference evidence="16 18" key="2">
    <citation type="submission" date="2019-10" db="EMBL/GenBank/DDBJ databases">
        <authorList>
            <person name="Karimi E."/>
        </authorList>
    </citation>
    <scope>NUCLEOTIDE SEQUENCE [LARGE SCALE GENOMIC DNA]</scope>
    <source>
        <strain evidence="16">Sphingobacterium sp. 8BC</strain>
    </source>
</reference>
<evidence type="ECO:0000313" key="15">
    <source>
        <dbReference type="EMBL" id="SPZ94329.1"/>
    </source>
</evidence>
<evidence type="ECO:0000256" key="4">
    <source>
        <dbReference type="ARBA" id="ARBA00022692"/>
    </source>
</evidence>
<organism evidence="15 17">
    <name type="scientific">Sphingobacterium multivorum</name>
    <dbReference type="NCBI Taxonomy" id="28454"/>
    <lineage>
        <taxon>Bacteria</taxon>
        <taxon>Pseudomonadati</taxon>
        <taxon>Bacteroidota</taxon>
        <taxon>Sphingobacteriia</taxon>
        <taxon>Sphingobacteriales</taxon>
        <taxon>Sphingobacteriaceae</taxon>
        <taxon>Sphingobacterium</taxon>
    </lineage>
</organism>
<feature type="domain" description="TonB-dependent receptor-like beta-barrel" evidence="13">
    <location>
        <begin position="455"/>
        <end position="815"/>
    </location>
</feature>
<evidence type="ECO:0000256" key="12">
    <source>
        <dbReference type="SAM" id="SignalP"/>
    </source>
</evidence>
<dbReference type="Proteomes" id="UP000432350">
    <property type="component" value="Unassembled WGS sequence"/>
</dbReference>
<keyword evidence="7 10" id="KW-0472">Membrane</keyword>
<evidence type="ECO:0000259" key="13">
    <source>
        <dbReference type="Pfam" id="PF00593"/>
    </source>
</evidence>
<keyword evidence="8 15" id="KW-0675">Receptor</keyword>
<name>A0A2X2LMH5_SPHMU</name>
<dbReference type="InterPro" id="IPR012910">
    <property type="entry name" value="Plug_dom"/>
</dbReference>
<dbReference type="AlphaFoldDB" id="A0A2X2LMH5"/>
<evidence type="ECO:0000256" key="7">
    <source>
        <dbReference type="ARBA" id="ARBA00023136"/>
    </source>
</evidence>
<dbReference type="InterPro" id="IPR023997">
    <property type="entry name" value="TonB-dep_OMP_SusC/RagA_CS"/>
</dbReference>
<proteinExistence type="inferred from homology"/>
<dbReference type="InterPro" id="IPR008969">
    <property type="entry name" value="CarboxyPept-like_regulatory"/>
</dbReference>
<dbReference type="Gene3D" id="2.170.130.10">
    <property type="entry name" value="TonB-dependent receptor, plug domain"/>
    <property type="match status" value="1"/>
</dbReference>
<keyword evidence="6 11" id="KW-0798">TonB box</keyword>
<comment type="similarity">
    <text evidence="10 11">Belongs to the TonB-dependent receptor family.</text>
</comment>
<dbReference type="Proteomes" id="UP000251241">
    <property type="component" value="Unassembled WGS sequence"/>
</dbReference>
<evidence type="ECO:0000256" key="10">
    <source>
        <dbReference type="PROSITE-ProRule" id="PRU01360"/>
    </source>
</evidence>
<dbReference type="Gene3D" id="2.60.40.1120">
    <property type="entry name" value="Carboxypeptidase-like, regulatory domain"/>
    <property type="match status" value="1"/>
</dbReference>
<evidence type="ECO:0000256" key="6">
    <source>
        <dbReference type="ARBA" id="ARBA00023077"/>
    </source>
</evidence>
<dbReference type="GO" id="GO:0015344">
    <property type="term" value="F:siderophore uptake transmembrane transporter activity"/>
    <property type="evidence" value="ECO:0007669"/>
    <property type="project" value="TreeGrafter"/>
</dbReference>
<dbReference type="InterPro" id="IPR039426">
    <property type="entry name" value="TonB-dep_rcpt-like"/>
</dbReference>
<dbReference type="NCBIfam" id="TIGR04057">
    <property type="entry name" value="SusC_RagA_signa"/>
    <property type="match status" value="1"/>
</dbReference>
<reference evidence="15 17" key="1">
    <citation type="submission" date="2018-06" db="EMBL/GenBank/DDBJ databases">
        <authorList>
            <consortium name="Pathogen Informatics"/>
            <person name="Doyle S."/>
        </authorList>
    </citation>
    <scope>NUCLEOTIDE SEQUENCE [LARGE SCALE GENOMIC DNA]</scope>
    <source>
        <strain evidence="15 17">NCTC11343</strain>
    </source>
</reference>
<keyword evidence="2 10" id="KW-0813">Transport</keyword>
<accession>A0A654DPV4</accession>
<dbReference type="SUPFAM" id="SSF56935">
    <property type="entry name" value="Porins"/>
    <property type="match status" value="1"/>
</dbReference>
<evidence type="ECO:0000313" key="18">
    <source>
        <dbReference type="Proteomes" id="UP000432350"/>
    </source>
</evidence>